<feature type="domain" description="Nucleoside phosphorylase" evidence="1">
    <location>
        <begin position="179"/>
        <end position="384"/>
    </location>
</feature>
<comment type="caution">
    <text evidence="2">The sequence shown here is derived from an EMBL/GenBank/DDBJ whole genome shotgun (WGS) entry which is preliminary data.</text>
</comment>
<organism evidence="2 3">
    <name type="scientific">Symbiodinium microadriaticum</name>
    <name type="common">Dinoflagellate</name>
    <name type="synonym">Zooxanthella microadriatica</name>
    <dbReference type="NCBI Taxonomy" id="2951"/>
    <lineage>
        <taxon>Eukaryota</taxon>
        <taxon>Sar</taxon>
        <taxon>Alveolata</taxon>
        <taxon>Dinophyceae</taxon>
        <taxon>Suessiales</taxon>
        <taxon>Symbiodiniaceae</taxon>
        <taxon>Symbiodinium</taxon>
    </lineage>
</organism>
<proteinExistence type="predicted"/>
<dbReference type="SUPFAM" id="SSF53167">
    <property type="entry name" value="Purine and uridine phosphorylases"/>
    <property type="match status" value="1"/>
</dbReference>
<dbReference type="PANTHER" id="PTHR43691">
    <property type="entry name" value="URIDINE PHOSPHORYLASE"/>
    <property type="match status" value="1"/>
</dbReference>
<gene>
    <name evidence="2" type="ORF">AK812_SmicGene25984</name>
</gene>
<dbReference type="InterPro" id="IPR000845">
    <property type="entry name" value="Nucleoside_phosphorylase_d"/>
</dbReference>
<dbReference type="GO" id="GO:0006218">
    <property type="term" value="P:uridine catabolic process"/>
    <property type="evidence" value="ECO:0007669"/>
    <property type="project" value="TreeGrafter"/>
</dbReference>
<dbReference type="AlphaFoldDB" id="A0A1Q9DAK8"/>
<dbReference type="Pfam" id="PF01048">
    <property type="entry name" value="PNP_UDP_1"/>
    <property type="match status" value="1"/>
</dbReference>
<keyword evidence="3" id="KW-1185">Reference proteome</keyword>
<evidence type="ECO:0000259" key="1">
    <source>
        <dbReference type="Pfam" id="PF01048"/>
    </source>
</evidence>
<sequence>MTSLATAAGGRWIWKACRARGRGRLSCRHGRRWREKCKVAPNPAATHWRAGAERRLDRGGLRKRAARPPRLRLARLTARGEGWQLLKACCRPIVRALVLAPHSRHLPPFSRSCRPRCVPGPMADEEPAAKRRKALARLDSQAFVQSKSVYADTNGVPRSGDPPRVLHLGLTDGEIANRVVVVGHHSRAELLSSFLSPEGSEVFKLASDRGFLAYTGLYNDQRLSIVSIGMGLSMMDFFVREARAIVQGPMAIVRLGTCGCLQEWVKVGCVSVASAGSALVQRNYSHFDAPKAHAGSEPYLISDLCMPDAELTALVASSLQEALGAQKVVEGINITADSFYSSQGRADPAFTDENSVLIEKVLQRYPKAITMEMESFQLFHLARSSLPKGSIKAAAAVVNVANRPTGDVVDGEALRCAERDGGRALLQALSKLKL</sequence>
<dbReference type="Proteomes" id="UP000186817">
    <property type="component" value="Unassembled WGS sequence"/>
</dbReference>
<dbReference type="EMBL" id="LSRX01000630">
    <property type="protein sequence ID" value="OLP92234.1"/>
    <property type="molecule type" value="Genomic_DNA"/>
</dbReference>
<dbReference type="CDD" id="cd17769">
    <property type="entry name" value="NP_TgUP-like"/>
    <property type="match status" value="1"/>
</dbReference>
<dbReference type="Gene3D" id="3.40.50.1580">
    <property type="entry name" value="Nucleoside phosphorylase domain"/>
    <property type="match status" value="1"/>
</dbReference>
<evidence type="ECO:0000313" key="2">
    <source>
        <dbReference type="EMBL" id="OLP92234.1"/>
    </source>
</evidence>
<dbReference type="GO" id="GO:0004850">
    <property type="term" value="F:uridine phosphorylase activity"/>
    <property type="evidence" value="ECO:0007669"/>
    <property type="project" value="TreeGrafter"/>
</dbReference>
<name>A0A1Q9DAK8_SYMMI</name>
<dbReference type="OMA" id="TFEMETF"/>
<dbReference type="GO" id="GO:0005829">
    <property type="term" value="C:cytosol"/>
    <property type="evidence" value="ECO:0007669"/>
    <property type="project" value="TreeGrafter"/>
</dbReference>
<protein>
    <submittedName>
        <fullName evidence="2">Purine nucleoside phosphorylase</fullName>
    </submittedName>
</protein>
<reference evidence="2 3" key="1">
    <citation type="submission" date="2016-02" db="EMBL/GenBank/DDBJ databases">
        <title>Genome analysis of coral dinoflagellate symbionts highlights evolutionary adaptations to a symbiotic lifestyle.</title>
        <authorList>
            <person name="Aranda M."/>
            <person name="Li Y."/>
            <person name="Liew Y.J."/>
            <person name="Baumgarten S."/>
            <person name="Simakov O."/>
            <person name="Wilson M."/>
            <person name="Piel J."/>
            <person name="Ashoor H."/>
            <person name="Bougouffa S."/>
            <person name="Bajic V.B."/>
            <person name="Ryu T."/>
            <person name="Ravasi T."/>
            <person name="Bayer T."/>
            <person name="Micklem G."/>
            <person name="Kim H."/>
            <person name="Bhak J."/>
            <person name="Lajeunesse T.C."/>
            <person name="Voolstra C.R."/>
        </authorList>
    </citation>
    <scope>NUCLEOTIDE SEQUENCE [LARGE SCALE GENOMIC DNA]</scope>
    <source>
        <strain evidence="2 3">CCMP2467</strain>
    </source>
</reference>
<dbReference type="PANTHER" id="PTHR43691:SF14">
    <property type="entry name" value="URIDINE PHOSPHORYLASE"/>
    <property type="match status" value="1"/>
</dbReference>
<evidence type="ECO:0000313" key="3">
    <source>
        <dbReference type="Proteomes" id="UP000186817"/>
    </source>
</evidence>
<dbReference type="OrthoDB" id="416752at2759"/>
<accession>A0A1Q9DAK8</accession>
<dbReference type="InterPro" id="IPR035994">
    <property type="entry name" value="Nucleoside_phosphorylase_sf"/>
</dbReference>